<evidence type="ECO:0000313" key="3">
    <source>
        <dbReference type="EMBL" id="EAT58928.1"/>
    </source>
</evidence>
<comment type="similarity">
    <text evidence="1">Belongs to the ribosome association toxin RatA family.</text>
</comment>
<sequence length="189" mass="21390">MSCGKRVTDNSTMEQHSSEISRLKCGETLVNLAFLPDDVVKVSGKILIDAPIEYVWKALTDYDNLNRTLPKVVASTVVERKGNEVVLDQTGRTGIFFFEKTVNFRLRLREEYLKNVTFEQVEGDFSIYRGEWNVETSDTLKGTILSYHAEIKPLFFAPPILVSFVQWQDMPGILRAHKKTAEALSAEAA</sequence>
<dbReference type="AlphaFoldDB" id="Q0YRG6"/>
<reference evidence="3 4" key="2">
    <citation type="submission" date="2006-07" db="EMBL/GenBank/DDBJ databases">
        <title>Sequencing of the draft genome and assembly of Chlorobium ferroxidans DSM 13031.</title>
        <authorList>
            <consortium name="US DOE Joint Genome Institute (JGI-PGF)"/>
            <person name="Copeland A."/>
            <person name="Lucas S."/>
            <person name="Lapidus A."/>
            <person name="Barry K."/>
            <person name="Glavina del Rio T."/>
            <person name="Dalin E."/>
            <person name="Tice H."/>
            <person name="Bruce D."/>
            <person name="Pitluck S."/>
            <person name="Richardson P."/>
        </authorList>
    </citation>
    <scope>NUCLEOTIDE SEQUENCE [LARGE SCALE GENOMIC DNA]</scope>
    <source>
        <strain evidence="3 4">DSM 13031</strain>
    </source>
</reference>
<name>Q0YRG6_9CHLB</name>
<dbReference type="PANTHER" id="PTHR34060:SF1">
    <property type="entry name" value="POLYKETIDE CYCLASE _ DEHYDRASE AND LIPID TRANSPORT PROTEIN"/>
    <property type="match status" value="1"/>
</dbReference>
<dbReference type="InterPro" id="IPR005031">
    <property type="entry name" value="COQ10_START"/>
</dbReference>
<dbReference type="PANTHER" id="PTHR34060">
    <property type="entry name" value="POLYKETIDE CYCLASE / DEHYDRASE AND LIPID TRANSPORT PROTEIN"/>
    <property type="match status" value="1"/>
</dbReference>
<evidence type="ECO:0000313" key="4">
    <source>
        <dbReference type="Proteomes" id="UP000004162"/>
    </source>
</evidence>
<reference evidence="3 4" key="1">
    <citation type="submission" date="2006-07" db="EMBL/GenBank/DDBJ databases">
        <title>Annotation of the draft genome assembly of Chlorobium ferroxidans DSM 13031.</title>
        <authorList>
            <consortium name="US DOE Joint Genome Institute (JGI-ORNL)"/>
            <person name="Larimer F."/>
            <person name="Land M."/>
            <person name="Hauser L."/>
        </authorList>
    </citation>
    <scope>NUCLEOTIDE SEQUENCE [LARGE SCALE GENOMIC DNA]</scope>
    <source>
        <strain evidence="3 4">DSM 13031</strain>
    </source>
</reference>
<protein>
    <submittedName>
        <fullName evidence="3">Cyclase/dehydrase</fullName>
    </submittedName>
</protein>
<dbReference type="Gene3D" id="3.30.530.20">
    <property type="match status" value="1"/>
</dbReference>
<gene>
    <name evidence="3" type="ORF">CferDRAFT_0869</name>
</gene>
<comment type="caution">
    <text evidence="3">The sequence shown here is derived from an EMBL/GenBank/DDBJ whole genome shotgun (WGS) entry which is preliminary data.</text>
</comment>
<evidence type="ECO:0000259" key="2">
    <source>
        <dbReference type="Pfam" id="PF03364"/>
    </source>
</evidence>
<dbReference type="EMBL" id="AASE01000010">
    <property type="protein sequence ID" value="EAT58928.1"/>
    <property type="molecule type" value="Genomic_DNA"/>
</dbReference>
<dbReference type="CDD" id="cd08866">
    <property type="entry name" value="SRPBCC_11"/>
    <property type="match status" value="1"/>
</dbReference>
<dbReference type="SUPFAM" id="SSF55961">
    <property type="entry name" value="Bet v1-like"/>
    <property type="match status" value="1"/>
</dbReference>
<feature type="domain" description="Coenzyme Q-binding protein COQ10 START" evidence="2">
    <location>
        <begin position="48"/>
        <end position="177"/>
    </location>
</feature>
<accession>Q0YRG6</accession>
<evidence type="ECO:0000256" key="1">
    <source>
        <dbReference type="ARBA" id="ARBA00008918"/>
    </source>
</evidence>
<proteinExistence type="inferred from homology"/>
<dbReference type="Proteomes" id="UP000004162">
    <property type="component" value="Unassembled WGS sequence"/>
</dbReference>
<dbReference type="InterPro" id="IPR023393">
    <property type="entry name" value="START-like_dom_sf"/>
</dbReference>
<dbReference type="Pfam" id="PF03364">
    <property type="entry name" value="Polyketide_cyc"/>
    <property type="match status" value="1"/>
</dbReference>
<keyword evidence="4" id="KW-1185">Reference proteome</keyword>
<organism evidence="3 4">
    <name type="scientific">Chlorobium ferrooxidans DSM 13031</name>
    <dbReference type="NCBI Taxonomy" id="377431"/>
    <lineage>
        <taxon>Bacteria</taxon>
        <taxon>Pseudomonadati</taxon>
        <taxon>Chlorobiota</taxon>
        <taxon>Chlorobiia</taxon>
        <taxon>Chlorobiales</taxon>
        <taxon>Chlorobiaceae</taxon>
        <taxon>Chlorobium/Pelodictyon group</taxon>
        <taxon>Chlorobium</taxon>
    </lineage>
</organism>